<evidence type="ECO:0000259" key="1">
    <source>
        <dbReference type="Pfam" id="PF06985"/>
    </source>
</evidence>
<protein>
    <submittedName>
        <fullName evidence="2">Heterokaryon incompatibility protein-domain-containing protein</fullName>
    </submittedName>
</protein>
<dbReference type="PANTHER" id="PTHR24148:SF73">
    <property type="entry name" value="HET DOMAIN PROTEIN (AFU_ORTHOLOGUE AFUA_8G01020)"/>
    <property type="match status" value="1"/>
</dbReference>
<dbReference type="EMBL" id="JAUKTV010000017">
    <property type="protein sequence ID" value="KAK0710523.1"/>
    <property type="molecule type" value="Genomic_DNA"/>
</dbReference>
<evidence type="ECO:0000313" key="2">
    <source>
        <dbReference type="EMBL" id="KAK0710523.1"/>
    </source>
</evidence>
<comment type="caution">
    <text evidence="2">The sequence shown here is derived from an EMBL/GenBank/DDBJ whole genome shotgun (WGS) entry which is preliminary data.</text>
</comment>
<keyword evidence="3" id="KW-1185">Reference proteome</keyword>
<dbReference type="Pfam" id="PF06985">
    <property type="entry name" value="HET"/>
    <property type="match status" value="1"/>
</dbReference>
<dbReference type="Proteomes" id="UP001172159">
    <property type="component" value="Unassembled WGS sequence"/>
</dbReference>
<proteinExistence type="predicted"/>
<organism evidence="2 3">
    <name type="scientific">Apiosordaria backusii</name>
    <dbReference type="NCBI Taxonomy" id="314023"/>
    <lineage>
        <taxon>Eukaryota</taxon>
        <taxon>Fungi</taxon>
        <taxon>Dikarya</taxon>
        <taxon>Ascomycota</taxon>
        <taxon>Pezizomycotina</taxon>
        <taxon>Sordariomycetes</taxon>
        <taxon>Sordariomycetidae</taxon>
        <taxon>Sordariales</taxon>
        <taxon>Lasiosphaeriaceae</taxon>
        <taxon>Apiosordaria</taxon>
    </lineage>
</organism>
<dbReference type="InterPro" id="IPR052895">
    <property type="entry name" value="HetReg/Transcr_Mod"/>
</dbReference>
<dbReference type="InterPro" id="IPR010730">
    <property type="entry name" value="HET"/>
</dbReference>
<feature type="domain" description="Heterokaryon incompatibility" evidence="1">
    <location>
        <begin position="149"/>
        <end position="286"/>
    </location>
</feature>
<dbReference type="AlphaFoldDB" id="A0AA40DSN6"/>
<name>A0AA40DSN6_9PEZI</name>
<dbReference type="PANTHER" id="PTHR24148">
    <property type="entry name" value="ANKYRIN REPEAT DOMAIN-CONTAINING PROTEIN 39 HOMOLOG-RELATED"/>
    <property type="match status" value="1"/>
</dbReference>
<evidence type="ECO:0000313" key="3">
    <source>
        <dbReference type="Proteomes" id="UP001172159"/>
    </source>
</evidence>
<gene>
    <name evidence="2" type="ORF">B0T21DRAFT_376717</name>
</gene>
<sequence>MYRNLSENEFRVVHLCPGEFDEEIRCVLEIRPANVKTRYEALSYQWGDDSDLKTIQIVHLDSPPVKTDAQSAHALLRIDPTLPRTLYALFAAYCILSVDDRLFMAGVLYWLWSRYISKIPAVIKEIVRTKLWSLAYGFHVEDATGFTFEEVKVTSSLHLALRYLRSRSKTRTLWIDAICINQEDEDEKQVQIQLMQVIYANAWRVVVWLGGYHGISEPGTCEEGSDCLHQRRIDATFAVFGSLNTLWRSWYYRLVGMKSILVEEAIPGLIDLDSRGWWERLWVIQEVVLATGPVQVQCGRHICEYRRFSHMRVQLLQRFAQEPGLPNAAATASNVLDVIESFRYKEDPAPTSQHLSWLIRWLHPTTDASDIEFTEQALASRLQSILLRTSGHFKCRDTQDRLYGVLGIAGGSAIGTDRALADVIQTMSSMEVTLQALTMQQYMWFKVSSIWIFIAVFTAWQMFYLFEARYWPICRPRFVISNHTEILDATMNSSKQAPTRAQFFTGLARYLITKTKTLSILDGACCGTGGDPDMPSWVPDWSRPIDYNSYDYSIKKGYKPPDQFFFSQDGETLILGGLPRGAVNVVRRLDESTPHHPGPLQRAFEGWLSLPMQGKKDMAVWFAFLLFFFQKMQPKKRAFLVRLIEFWFSTQQRQKRHCVEKLAFRLSVCFPGIQRALWNIIYLTSVFKLTAGEAKKIPHKTTLVYSFDRRAREMGVLMAGEAARGDQLVFVPGCYHHLVLRRQNINGGYVRCSLVGLVALGLPENERNPYTEAQWTQCEREGALRKYALT</sequence>
<reference evidence="2" key="1">
    <citation type="submission" date="2023-06" db="EMBL/GenBank/DDBJ databases">
        <title>Genome-scale phylogeny and comparative genomics of the fungal order Sordariales.</title>
        <authorList>
            <consortium name="Lawrence Berkeley National Laboratory"/>
            <person name="Hensen N."/>
            <person name="Bonometti L."/>
            <person name="Westerberg I."/>
            <person name="Brannstrom I.O."/>
            <person name="Guillou S."/>
            <person name="Cros-Aarteil S."/>
            <person name="Calhoun S."/>
            <person name="Haridas S."/>
            <person name="Kuo A."/>
            <person name="Mondo S."/>
            <person name="Pangilinan J."/>
            <person name="Riley R."/>
            <person name="Labutti K."/>
            <person name="Andreopoulos B."/>
            <person name="Lipzen A."/>
            <person name="Chen C."/>
            <person name="Yanf M."/>
            <person name="Daum C."/>
            <person name="Ng V."/>
            <person name="Clum A."/>
            <person name="Steindorff A."/>
            <person name="Ohm R."/>
            <person name="Martin F."/>
            <person name="Silar P."/>
            <person name="Natvig D."/>
            <person name="Lalanne C."/>
            <person name="Gautier V."/>
            <person name="Ament-Velasquez S.L."/>
            <person name="Kruys A."/>
            <person name="Hutchinson M.I."/>
            <person name="Powell A.J."/>
            <person name="Barry K."/>
            <person name="Miller A.N."/>
            <person name="Grigoriev I.V."/>
            <person name="Debuchy R."/>
            <person name="Gladieux P."/>
            <person name="Thoren M.H."/>
            <person name="Johannesson H."/>
        </authorList>
    </citation>
    <scope>NUCLEOTIDE SEQUENCE</scope>
    <source>
        <strain evidence="2">CBS 540.89</strain>
    </source>
</reference>
<accession>A0AA40DSN6</accession>